<comment type="caution">
    <text evidence="1">The sequence shown here is derived from an EMBL/GenBank/DDBJ whole genome shotgun (WGS) entry which is preliminary data.</text>
</comment>
<dbReference type="EMBL" id="JARBJD010000555">
    <property type="protein sequence ID" value="KAK2941075.1"/>
    <property type="molecule type" value="Genomic_DNA"/>
</dbReference>
<gene>
    <name evidence="1" type="ORF">BLNAU_24022</name>
</gene>
<proteinExistence type="predicted"/>
<organism evidence="1 2">
    <name type="scientific">Blattamonas nauphoetae</name>
    <dbReference type="NCBI Taxonomy" id="2049346"/>
    <lineage>
        <taxon>Eukaryota</taxon>
        <taxon>Metamonada</taxon>
        <taxon>Preaxostyla</taxon>
        <taxon>Oxymonadida</taxon>
        <taxon>Blattamonas</taxon>
    </lineage>
</organism>
<dbReference type="Proteomes" id="UP001281761">
    <property type="component" value="Unassembled WGS sequence"/>
</dbReference>
<evidence type="ECO:0000313" key="2">
    <source>
        <dbReference type="Proteomes" id="UP001281761"/>
    </source>
</evidence>
<evidence type="ECO:0000313" key="1">
    <source>
        <dbReference type="EMBL" id="KAK2941075.1"/>
    </source>
</evidence>
<sequence>MKAEYPFNSVLQARTVLFLKSLKPRYFEHGLATKLVKRLAPSSAGSPSGFVESILTLVSSPHSNVVAAVLSFLYKITSRSSSEIRFLLVKSDLITNIFAAIQPQTLPIQGNEGIFSNLIWTLDELSLLAGPSSQKALGVTDAVNQYNHREMIFQKVVLPSSLFMTFLISNRYFLNGGLFKSFIDLLGTFIRIGPFHRPTLEFVLASPIAMAFSGCLSFFEDDHAPLMILTNIHQSRQECEVECPEVAQSGKRIMQALISEGIEDKLEQMLKHDKNKHVSNCLVQYCHSISTLLGANVPWL</sequence>
<name>A0ABQ9WNM4_9EUKA</name>
<dbReference type="Gene3D" id="1.25.10.10">
    <property type="entry name" value="Leucine-rich Repeat Variant"/>
    <property type="match status" value="1"/>
</dbReference>
<reference evidence="1 2" key="1">
    <citation type="journal article" date="2022" name="bioRxiv">
        <title>Genomics of Preaxostyla Flagellates Illuminates Evolutionary Transitions and the Path Towards Mitochondrial Loss.</title>
        <authorList>
            <person name="Novak L.V.F."/>
            <person name="Treitli S.C."/>
            <person name="Pyrih J."/>
            <person name="Halakuc P."/>
            <person name="Pipaliya S.V."/>
            <person name="Vacek V."/>
            <person name="Brzon O."/>
            <person name="Soukal P."/>
            <person name="Eme L."/>
            <person name="Dacks J.B."/>
            <person name="Karnkowska A."/>
            <person name="Elias M."/>
            <person name="Hampl V."/>
        </authorList>
    </citation>
    <scope>NUCLEOTIDE SEQUENCE [LARGE SCALE GENOMIC DNA]</scope>
    <source>
        <strain evidence="1">NAU3</strain>
        <tissue evidence="1">Gut</tissue>
    </source>
</reference>
<dbReference type="InterPro" id="IPR016024">
    <property type="entry name" value="ARM-type_fold"/>
</dbReference>
<dbReference type="InterPro" id="IPR011989">
    <property type="entry name" value="ARM-like"/>
</dbReference>
<keyword evidence="2" id="KW-1185">Reference proteome</keyword>
<accession>A0ABQ9WNM4</accession>
<protein>
    <submittedName>
        <fullName evidence="1">Uncharacterized protein</fullName>
    </submittedName>
</protein>
<dbReference type="SUPFAM" id="SSF48371">
    <property type="entry name" value="ARM repeat"/>
    <property type="match status" value="1"/>
</dbReference>